<dbReference type="OrthoDB" id="2019080at2759"/>
<feature type="transmembrane region" description="Helical" evidence="5">
    <location>
        <begin position="131"/>
        <end position="151"/>
    </location>
</feature>
<dbReference type="Proteomes" id="UP000195402">
    <property type="component" value="Unassembled WGS sequence"/>
</dbReference>
<evidence type="ECO:0000256" key="3">
    <source>
        <dbReference type="ARBA" id="ARBA00022989"/>
    </source>
</evidence>
<dbReference type="FunCoup" id="A0A200Q064">
    <property type="interactions" value="2169"/>
</dbReference>
<protein>
    <recommendedName>
        <fullName evidence="6">CGL160/ATPI domain-containing protein</fullName>
    </recommendedName>
</protein>
<evidence type="ECO:0000313" key="8">
    <source>
        <dbReference type="Proteomes" id="UP000195402"/>
    </source>
</evidence>
<evidence type="ECO:0000256" key="4">
    <source>
        <dbReference type="ARBA" id="ARBA00023136"/>
    </source>
</evidence>
<keyword evidence="4 5" id="KW-0472">Membrane</keyword>
<feature type="transmembrane region" description="Helical" evidence="5">
    <location>
        <begin position="106"/>
        <end position="125"/>
    </location>
</feature>
<evidence type="ECO:0000259" key="6">
    <source>
        <dbReference type="Pfam" id="PF24763"/>
    </source>
</evidence>
<evidence type="ECO:0000256" key="2">
    <source>
        <dbReference type="ARBA" id="ARBA00022692"/>
    </source>
</evidence>
<dbReference type="STRING" id="56857.A0A200Q064"/>
<dbReference type="GO" id="GO:0016020">
    <property type="term" value="C:membrane"/>
    <property type="evidence" value="ECO:0007669"/>
    <property type="project" value="UniProtKB-SubCell"/>
</dbReference>
<evidence type="ECO:0000256" key="1">
    <source>
        <dbReference type="ARBA" id="ARBA00004141"/>
    </source>
</evidence>
<dbReference type="OMA" id="FGMFAYK"/>
<keyword evidence="2 5" id="KW-0812">Transmembrane</keyword>
<evidence type="ECO:0000313" key="7">
    <source>
        <dbReference type="EMBL" id="OVA03869.1"/>
    </source>
</evidence>
<proteinExistence type="predicted"/>
<organism evidence="7 8">
    <name type="scientific">Macleaya cordata</name>
    <name type="common">Five-seeded plume-poppy</name>
    <name type="synonym">Bocconia cordata</name>
    <dbReference type="NCBI Taxonomy" id="56857"/>
    <lineage>
        <taxon>Eukaryota</taxon>
        <taxon>Viridiplantae</taxon>
        <taxon>Streptophyta</taxon>
        <taxon>Embryophyta</taxon>
        <taxon>Tracheophyta</taxon>
        <taxon>Spermatophyta</taxon>
        <taxon>Magnoliopsida</taxon>
        <taxon>Ranunculales</taxon>
        <taxon>Papaveraceae</taxon>
        <taxon>Papaveroideae</taxon>
        <taxon>Macleaya</taxon>
    </lineage>
</organism>
<keyword evidence="3 5" id="KW-1133">Transmembrane helix</keyword>
<comment type="subcellular location">
    <subcellularLocation>
        <location evidence="1">Membrane</location>
        <topology evidence="1">Multi-pass membrane protein</topology>
    </subcellularLocation>
</comment>
<dbReference type="PANTHER" id="PTHR34118">
    <property type="entry name" value="NF-KAPPA-B INHIBITOR-LIKE PROTEIN-RELATED"/>
    <property type="match status" value="1"/>
</dbReference>
<comment type="caution">
    <text evidence="7">The sequence shown here is derived from an EMBL/GenBank/DDBJ whole genome shotgun (WGS) entry which is preliminary data.</text>
</comment>
<accession>A0A200Q064</accession>
<gene>
    <name evidence="7" type="ORF">BVC80_1321g12</name>
</gene>
<dbReference type="Pfam" id="PF24763">
    <property type="entry name" value="CGL160_C"/>
    <property type="match status" value="1"/>
</dbReference>
<dbReference type="AlphaFoldDB" id="A0A200Q064"/>
<sequence>MFLKERQLNGDFVSKASDILRRRNDLKFVDSEATLLAENPPQLQLEEVMEVENDGGFLKLTKTQEWVSGDPTAPANRKAIFKELQNDSERRKRLNLLQYDAIKKEMIVLTAGIGTLCSGYCLVVFSVQAAISYATGVLFSFLYLQLLYYHVDNLSREAVPQIFRQRKLKKIGIRSEDLENLIERTLNGSAMALSSPRLMIPAAIYGLWGLSSHFNSDLFSFQLVPAMLGLFAYKAAALVQVYRDNEDLRLIFPGDDEYSNG</sequence>
<dbReference type="InParanoid" id="A0A200Q064"/>
<dbReference type="EMBL" id="MVGT01003464">
    <property type="protein sequence ID" value="OVA03869.1"/>
    <property type="molecule type" value="Genomic_DNA"/>
</dbReference>
<evidence type="ECO:0000256" key="5">
    <source>
        <dbReference type="SAM" id="Phobius"/>
    </source>
</evidence>
<keyword evidence="8" id="KW-1185">Reference proteome</keyword>
<dbReference type="PANTHER" id="PTHR34118:SF1">
    <property type="entry name" value="NF-KAPPA-B INHIBITOR-LIKE PROTEIN"/>
    <property type="match status" value="1"/>
</dbReference>
<name>A0A200Q064_MACCD</name>
<reference evidence="7 8" key="1">
    <citation type="journal article" date="2017" name="Mol. Plant">
        <title>The Genome of Medicinal Plant Macleaya cordata Provides New Insights into Benzylisoquinoline Alkaloids Metabolism.</title>
        <authorList>
            <person name="Liu X."/>
            <person name="Liu Y."/>
            <person name="Huang P."/>
            <person name="Ma Y."/>
            <person name="Qing Z."/>
            <person name="Tang Q."/>
            <person name="Cao H."/>
            <person name="Cheng P."/>
            <person name="Zheng Y."/>
            <person name="Yuan Z."/>
            <person name="Zhou Y."/>
            <person name="Liu J."/>
            <person name="Tang Z."/>
            <person name="Zhuo Y."/>
            <person name="Zhang Y."/>
            <person name="Yu L."/>
            <person name="Huang J."/>
            <person name="Yang P."/>
            <person name="Peng Q."/>
            <person name="Zhang J."/>
            <person name="Jiang W."/>
            <person name="Zhang Z."/>
            <person name="Lin K."/>
            <person name="Ro D.K."/>
            <person name="Chen X."/>
            <person name="Xiong X."/>
            <person name="Shang Y."/>
            <person name="Huang S."/>
            <person name="Zeng J."/>
        </authorList>
    </citation>
    <scope>NUCLEOTIDE SEQUENCE [LARGE SCALE GENOMIC DNA]</scope>
    <source>
        <strain evidence="8">cv. BLH2017</strain>
        <tissue evidence="7">Root</tissue>
    </source>
</reference>
<dbReference type="InterPro" id="IPR056309">
    <property type="entry name" value="CGL160/ATPI_dom"/>
</dbReference>
<feature type="domain" description="CGL160/ATPI" evidence="6">
    <location>
        <begin position="98"/>
        <end position="159"/>
    </location>
</feature>